<dbReference type="GO" id="GO:0032259">
    <property type="term" value="P:methylation"/>
    <property type="evidence" value="ECO:0007669"/>
    <property type="project" value="UniProtKB-KW"/>
</dbReference>
<dbReference type="GO" id="GO:0008168">
    <property type="term" value="F:methyltransferase activity"/>
    <property type="evidence" value="ECO:0007669"/>
    <property type="project" value="UniProtKB-KW"/>
</dbReference>
<dbReference type="Pfam" id="PF13489">
    <property type="entry name" value="Methyltransf_23"/>
    <property type="match status" value="1"/>
</dbReference>
<dbReference type="InterPro" id="IPR029063">
    <property type="entry name" value="SAM-dependent_MTases_sf"/>
</dbReference>
<dbReference type="SUPFAM" id="SSF53335">
    <property type="entry name" value="S-adenosyl-L-methionine-dependent methyltransferases"/>
    <property type="match status" value="1"/>
</dbReference>
<comment type="caution">
    <text evidence="1">The sequence shown here is derived from an EMBL/GenBank/DDBJ whole genome shotgun (WGS) entry which is preliminary data.</text>
</comment>
<dbReference type="Proteomes" id="UP001215280">
    <property type="component" value="Unassembled WGS sequence"/>
</dbReference>
<accession>A0AAD7JYD0</accession>
<dbReference type="EMBL" id="JARJLG010000015">
    <property type="protein sequence ID" value="KAJ7774545.1"/>
    <property type="molecule type" value="Genomic_DNA"/>
</dbReference>
<gene>
    <name evidence="1" type="ORF">DFH07DRAFT_799992</name>
</gene>
<keyword evidence="2" id="KW-1185">Reference proteome</keyword>
<evidence type="ECO:0000313" key="2">
    <source>
        <dbReference type="Proteomes" id="UP001215280"/>
    </source>
</evidence>
<dbReference type="PANTHER" id="PTHR43591:SF24">
    <property type="entry name" value="2-METHOXY-6-POLYPRENYL-1,4-BENZOQUINOL METHYLASE, MITOCHONDRIAL"/>
    <property type="match status" value="1"/>
</dbReference>
<name>A0AAD7JYD0_9AGAR</name>
<keyword evidence="1" id="KW-0808">Transferase</keyword>
<protein>
    <submittedName>
        <fullName evidence="1">S-adenosyl-L-methionine-dependent methyltransferase</fullName>
    </submittedName>
</protein>
<dbReference type="Gene3D" id="3.40.50.150">
    <property type="entry name" value="Vaccinia Virus protein VP39"/>
    <property type="match status" value="1"/>
</dbReference>
<organism evidence="1 2">
    <name type="scientific">Mycena maculata</name>
    <dbReference type="NCBI Taxonomy" id="230809"/>
    <lineage>
        <taxon>Eukaryota</taxon>
        <taxon>Fungi</taxon>
        <taxon>Dikarya</taxon>
        <taxon>Basidiomycota</taxon>
        <taxon>Agaricomycotina</taxon>
        <taxon>Agaricomycetes</taxon>
        <taxon>Agaricomycetidae</taxon>
        <taxon>Agaricales</taxon>
        <taxon>Marasmiineae</taxon>
        <taxon>Mycenaceae</taxon>
        <taxon>Mycena</taxon>
    </lineage>
</organism>
<reference evidence="1" key="1">
    <citation type="submission" date="2023-03" db="EMBL/GenBank/DDBJ databases">
        <title>Massive genome expansion in bonnet fungi (Mycena s.s.) driven by repeated elements and novel gene families across ecological guilds.</title>
        <authorList>
            <consortium name="Lawrence Berkeley National Laboratory"/>
            <person name="Harder C.B."/>
            <person name="Miyauchi S."/>
            <person name="Viragh M."/>
            <person name="Kuo A."/>
            <person name="Thoen E."/>
            <person name="Andreopoulos B."/>
            <person name="Lu D."/>
            <person name="Skrede I."/>
            <person name="Drula E."/>
            <person name="Henrissat B."/>
            <person name="Morin E."/>
            <person name="Kohler A."/>
            <person name="Barry K."/>
            <person name="LaButti K."/>
            <person name="Morin E."/>
            <person name="Salamov A."/>
            <person name="Lipzen A."/>
            <person name="Mereny Z."/>
            <person name="Hegedus B."/>
            <person name="Baldrian P."/>
            <person name="Stursova M."/>
            <person name="Weitz H."/>
            <person name="Taylor A."/>
            <person name="Grigoriev I.V."/>
            <person name="Nagy L.G."/>
            <person name="Martin F."/>
            <person name="Kauserud H."/>
        </authorList>
    </citation>
    <scope>NUCLEOTIDE SEQUENCE</scope>
    <source>
        <strain evidence="1">CBHHK188m</strain>
    </source>
</reference>
<dbReference type="AlphaFoldDB" id="A0AAD7JYD0"/>
<keyword evidence="1" id="KW-0489">Methyltransferase</keyword>
<dbReference type="PANTHER" id="PTHR43591">
    <property type="entry name" value="METHYLTRANSFERASE"/>
    <property type="match status" value="1"/>
</dbReference>
<evidence type="ECO:0000313" key="1">
    <source>
        <dbReference type="EMBL" id="KAJ7774545.1"/>
    </source>
</evidence>
<sequence length="323" mass="37795">MFTDDNHDDNQYLPIDDPNMFYYEMHGRKFSFLNESYLLPVDEDEIQRSDLLHRLIKFIFNGRIYCGPVRETLQFGDYRNVLDLGTGKGSWAVELSEEFCWVRVAGVDVVPIQFTEVPPRCRFEIWDINTYDMPYEDGHFDLIHARFVHEGIRDYPGFLRQVGRLLRPGGMVILIEPDLWQFADGKPEREFTFGSGPRAWFLIWETYRGCLSMLGIDTTVPQQFKRLLEETDLFDNINVHEGIIPVGFNHTEPTALTVGQLQWMAHDLLLPALKPMFVHLGILESRVDRMIQEAQRDLYSSDFELSSHLHIVWATRRSYDPLI</sequence>
<dbReference type="CDD" id="cd02440">
    <property type="entry name" value="AdoMet_MTases"/>
    <property type="match status" value="1"/>
</dbReference>
<proteinExistence type="predicted"/>